<dbReference type="InterPro" id="IPR017868">
    <property type="entry name" value="Filamin/ABP280_repeat-like"/>
</dbReference>
<keyword evidence="19" id="KW-1185">Reference proteome</keyword>
<evidence type="ECO:0000256" key="1">
    <source>
        <dbReference type="ARBA" id="ARBA00004906"/>
    </source>
</evidence>
<feature type="repeat" description="NHL" evidence="15">
    <location>
        <begin position="556"/>
        <end position="599"/>
    </location>
</feature>
<evidence type="ECO:0000256" key="9">
    <source>
        <dbReference type="ARBA" id="ARBA00022843"/>
    </source>
</evidence>
<dbReference type="GO" id="GO:0043161">
    <property type="term" value="P:proteasome-mediated ubiquitin-dependent protein catabolic process"/>
    <property type="evidence" value="ECO:0007669"/>
    <property type="project" value="TreeGrafter"/>
</dbReference>
<feature type="repeat" description="NHL" evidence="15">
    <location>
        <begin position="464"/>
        <end position="505"/>
    </location>
</feature>
<comment type="subunit">
    <text evidence="13">Forms homooligomers. Interacts with TRIM3; this interaction reduces TRIM2 activity. Interacts with myosin V; myosin V may not be a substrate for ubiquitination. Interacts with NEFL. Interacts with phosphorylated BCL2L11. Interacts with SIRPA.</text>
</comment>
<evidence type="ECO:0000313" key="19">
    <source>
        <dbReference type="Proteomes" id="UP000265040"/>
    </source>
</evidence>
<evidence type="ECO:0000256" key="16">
    <source>
        <dbReference type="SAM" id="MobiDB-lite"/>
    </source>
</evidence>
<evidence type="ECO:0000256" key="12">
    <source>
        <dbReference type="ARBA" id="ARBA00043214"/>
    </source>
</evidence>
<evidence type="ECO:0000256" key="5">
    <source>
        <dbReference type="ARBA" id="ARBA00022737"/>
    </source>
</evidence>
<dbReference type="Gene3D" id="2.60.40.10">
    <property type="entry name" value="Immunoglobulins"/>
    <property type="match status" value="1"/>
</dbReference>
<evidence type="ECO:0000256" key="8">
    <source>
        <dbReference type="ARBA" id="ARBA00022833"/>
    </source>
</evidence>
<evidence type="ECO:0000256" key="3">
    <source>
        <dbReference type="ARBA" id="ARBA00022679"/>
    </source>
</evidence>
<reference evidence="18" key="1">
    <citation type="submission" date="2021-04" db="EMBL/GenBank/DDBJ databases">
        <authorList>
            <consortium name="Wellcome Sanger Institute Data Sharing"/>
        </authorList>
    </citation>
    <scope>NUCLEOTIDE SEQUENCE [LARGE SCALE GENOMIC DNA]</scope>
</reference>
<dbReference type="SUPFAM" id="SSF57845">
    <property type="entry name" value="B-box zinc-binding domain"/>
    <property type="match status" value="1"/>
</dbReference>
<dbReference type="Proteomes" id="UP000265040">
    <property type="component" value="Chromosome 18"/>
</dbReference>
<keyword evidence="8" id="KW-0862">Zinc</keyword>
<dbReference type="PROSITE" id="PS50194">
    <property type="entry name" value="FILAMIN_REPEAT"/>
    <property type="match status" value="1"/>
</dbReference>
<evidence type="ECO:0000256" key="13">
    <source>
        <dbReference type="ARBA" id="ARBA00046514"/>
    </source>
</evidence>
<dbReference type="InterPro" id="IPR001298">
    <property type="entry name" value="Filamin/ABP280_rpt"/>
</dbReference>
<feature type="domain" description="B-box C-terminal" evidence="17">
    <location>
        <begin position="68"/>
        <end position="194"/>
    </location>
</feature>
<dbReference type="SUPFAM" id="SSF101898">
    <property type="entry name" value="NHL repeat"/>
    <property type="match status" value="1"/>
</dbReference>
<dbReference type="Ensembl" id="ENSATET00000049215.2">
    <property type="protein sequence ID" value="ENSATEP00000054362.2"/>
    <property type="gene ID" value="ENSATEG00000011530.3"/>
</dbReference>
<evidence type="ECO:0000256" key="14">
    <source>
        <dbReference type="PROSITE-ProRule" id="PRU00087"/>
    </source>
</evidence>
<comment type="pathway">
    <text evidence="1">Protein modification; protein ubiquitination.</text>
</comment>
<feature type="repeat" description="Filamin" evidence="14">
    <location>
        <begin position="227"/>
        <end position="328"/>
    </location>
</feature>
<accession>A0A7N6AUX1</accession>
<dbReference type="InterPro" id="IPR014756">
    <property type="entry name" value="Ig_E-set"/>
</dbReference>
<dbReference type="Pfam" id="PF01436">
    <property type="entry name" value="NHL"/>
    <property type="match status" value="6"/>
</dbReference>
<feature type="repeat" description="NHL" evidence="15">
    <location>
        <begin position="600"/>
        <end position="643"/>
    </location>
</feature>
<dbReference type="InterPro" id="IPR057750">
    <property type="entry name" value="TRIM2/3_C"/>
</dbReference>
<organism evidence="18 19">
    <name type="scientific">Anabas testudineus</name>
    <name type="common">Climbing perch</name>
    <name type="synonym">Anthias testudineus</name>
    <dbReference type="NCBI Taxonomy" id="64144"/>
    <lineage>
        <taxon>Eukaryota</taxon>
        <taxon>Metazoa</taxon>
        <taxon>Chordata</taxon>
        <taxon>Craniata</taxon>
        <taxon>Vertebrata</taxon>
        <taxon>Euteleostomi</taxon>
        <taxon>Actinopterygii</taxon>
        <taxon>Neopterygii</taxon>
        <taxon>Teleostei</taxon>
        <taxon>Neoteleostei</taxon>
        <taxon>Acanthomorphata</taxon>
        <taxon>Anabantaria</taxon>
        <taxon>Anabantiformes</taxon>
        <taxon>Anabantoidei</taxon>
        <taxon>Anabantidae</taxon>
        <taxon>Anabas</taxon>
    </lineage>
</organism>
<dbReference type="PANTHER" id="PTHR24104">
    <property type="entry name" value="E3 UBIQUITIN-PROTEIN LIGASE NHLRC1-RELATED"/>
    <property type="match status" value="1"/>
</dbReference>
<keyword evidence="2" id="KW-0597">Phosphoprotein</keyword>
<dbReference type="GO" id="GO:0007399">
    <property type="term" value="P:nervous system development"/>
    <property type="evidence" value="ECO:0007669"/>
    <property type="project" value="UniProtKB-ARBA"/>
</dbReference>
<evidence type="ECO:0000256" key="7">
    <source>
        <dbReference type="ARBA" id="ARBA00022786"/>
    </source>
</evidence>
<keyword evidence="4" id="KW-0479">Metal-binding</keyword>
<keyword evidence="3" id="KW-0808">Transferase</keyword>
<reference evidence="18" key="3">
    <citation type="submission" date="2025-09" db="UniProtKB">
        <authorList>
            <consortium name="Ensembl"/>
        </authorList>
    </citation>
    <scope>IDENTIFICATION</scope>
</reference>
<feature type="compositionally biased region" description="Basic residues" evidence="16">
    <location>
        <begin position="338"/>
        <end position="351"/>
    </location>
</feature>
<dbReference type="Pfam" id="PF00630">
    <property type="entry name" value="Filamin"/>
    <property type="match status" value="1"/>
</dbReference>
<keyword evidence="5" id="KW-0677">Repeat</keyword>
<dbReference type="FunFam" id="2.60.40.10:FF:000198">
    <property type="entry name" value="Tripartite motif-containing protein 2"/>
    <property type="match status" value="1"/>
</dbReference>
<feature type="repeat" description="NHL" evidence="15">
    <location>
        <begin position="373"/>
        <end position="416"/>
    </location>
</feature>
<evidence type="ECO:0000256" key="10">
    <source>
        <dbReference type="ARBA" id="ARBA00039484"/>
    </source>
</evidence>
<dbReference type="AlphaFoldDB" id="A0A7N6AUX1"/>
<dbReference type="Gene3D" id="2.120.10.30">
    <property type="entry name" value="TolB, C-terminal domain"/>
    <property type="match status" value="2"/>
</dbReference>
<reference evidence="18" key="2">
    <citation type="submission" date="2025-08" db="UniProtKB">
        <authorList>
            <consortium name="Ensembl"/>
        </authorList>
    </citation>
    <scope>IDENTIFICATION</scope>
</reference>
<feature type="repeat" description="NHL" evidence="15">
    <location>
        <begin position="509"/>
        <end position="552"/>
    </location>
</feature>
<dbReference type="PANTHER" id="PTHR24104:SF23">
    <property type="entry name" value="RING-TYPE E3 UBIQUITIN TRANSFERASE"/>
    <property type="match status" value="1"/>
</dbReference>
<dbReference type="FunFam" id="2.120.10.30:FF:000007">
    <property type="entry name" value="Putative tripartite motif-containing protein 2"/>
    <property type="match status" value="1"/>
</dbReference>
<sequence>MEAHQHSPDSSSEECTVLEAPPGKNTCPQHAGKKVFAFDACECALCEDCVSDHEEHPKVPLSQALEQHRSSLQERLGAVQNRLPQISDALTFIKEILQQLTNQRGSIEEDIQSSFEDLHKQLDVRKSVLLMELEVTYGLKQKVLQAQVDSLSRGEGDIIATCTQTEEALAGEACVASLQVERELGERLVELASLRLPYQPEENDQLDLQLETDGMRKSIHNLGTIVTTSAVASQSEAMGAGLEQCIVGHPASVTIVTRDKSGGACKSGNAILSAEVFTPDGSIVDGEIVDHKNGTYEFVYTVPKEGDFSLALRLYDQHIKGSPFKLTVTRVSPSTTTRRGKSPGQKKKGSKRASSALGTPRRKTQNPIEDDLIFRIGTKGRNKGEFTNLQGVAASSSGRILIADSNNQCVQIFSNEGEFKSRFGVRGRSPGQLQRPTGVAVHPSGDIIIADYDNKWVSIFSCEGKFKAKLGSGRLMGPKGVSVDQNGHVIVVDNKACTVFIFQLTGKLITKFGSRGNGDKQFAGPHFAAVNQNNEIIVTDFHNHSVKVFTPEGELVLKFGSNGEGNGQFNAPTGVAVDVNGNIIVADWGNSRIQVFDGTGSFLSYINTSADPLYGPQGLALTSDGHVVVADSGNHCFKVYRYLQ</sequence>
<dbReference type="InterPro" id="IPR011042">
    <property type="entry name" value="6-blade_b-propeller_TolB-like"/>
</dbReference>
<evidence type="ECO:0000313" key="18">
    <source>
        <dbReference type="Ensembl" id="ENSATEP00000054362.2"/>
    </source>
</evidence>
<dbReference type="GO" id="GO:0000209">
    <property type="term" value="P:protein polyubiquitination"/>
    <property type="evidence" value="ECO:0007669"/>
    <property type="project" value="TreeGrafter"/>
</dbReference>
<evidence type="ECO:0000259" key="17">
    <source>
        <dbReference type="SMART" id="SM00502"/>
    </source>
</evidence>
<dbReference type="GO" id="GO:0008270">
    <property type="term" value="F:zinc ion binding"/>
    <property type="evidence" value="ECO:0007669"/>
    <property type="project" value="UniProtKB-KW"/>
</dbReference>
<keyword evidence="6" id="KW-0863">Zinc-finger</keyword>
<protein>
    <recommendedName>
        <fullName evidence="10">Tripartite motif-containing protein 2</fullName>
    </recommendedName>
    <alternativeName>
        <fullName evidence="11">E3 ubiquitin-protein ligase TRIM2</fullName>
    </alternativeName>
    <alternativeName>
        <fullName evidence="12">RING-type E3 ubiquitin transferase TRIM2</fullName>
    </alternativeName>
</protein>
<keyword evidence="9" id="KW-0832">Ubl conjugation</keyword>
<evidence type="ECO:0000256" key="6">
    <source>
        <dbReference type="ARBA" id="ARBA00022771"/>
    </source>
</evidence>
<dbReference type="SMART" id="SM00502">
    <property type="entry name" value="BBC"/>
    <property type="match status" value="1"/>
</dbReference>
<feature type="repeat" description="NHL" evidence="15">
    <location>
        <begin position="420"/>
        <end position="463"/>
    </location>
</feature>
<proteinExistence type="predicted"/>
<feature type="region of interest" description="Disordered" evidence="16">
    <location>
        <begin position="329"/>
        <end position="371"/>
    </location>
</feature>
<dbReference type="PROSITE" id="PS51125">
    <property type="entry name" value="NHL"/>
    <property type="match status" value="6"/>
</dbReference>
<dbReference type="InterPro" id="IPR003649">
    <property type="entry name" value="Bbox_C"/>
</dbReference>
<dbReference type="InterPro" id="IPR013783">
    <property type="entry name" value="Ig-like_fold"/>
</dbReference>
<dbReference type="InterPro" id="IPR050952">
    <property type="entry name" value="TRIM-NHL_E3_ligases"/>
</dbReference>
<dbReference type="GeneTree" id="ENSGT00940000155905"/>
<dbReference type="Gene3D" id="3.30.160.60">
    <property type="entry name" value="Classic Zinc Finger"/>
    <property type="match status" value="1"/>
</dbReference>
<evidence type="ECO:0000256" key="4">
    <source>
        <dbReference type="ARBA" id="ARBA00022723"/>
    </source>
</evidence>
<name>A0A7N6AUX1_ANATE</name>
<dbReference type="InterPro" id="IPR001258">
    <property type="entry name" value="NHL_repeat"/>
</dbReference>
<evidence type="ECO:0000256" key="15">
    <source>
        <dbReference type="PROSITE-ProRule" id="PRU00504"/>
    </source>
</evidence>
<dbReference type="CDD" id="cd14960">
    <property type="entry name" value="NHL_TRIM2_like"/>
    <property type="match status" value="1"/>
</dbReference>
<dbReference type="GO" id="GO:0061630">
    <property type="term" value="F:ubiquitin protein ligase activity"/>
    <property type="evidence" value="ECO:0007669"/>
    <property type="project" value="TreeGrafter"/>
</dbReference>
<evidence type="ECO:0000256" key="11">
    <source>
        <dbReference type="ARBA" id="ARBA00041590"/>
    </source>
</evidence>
<dbReference type="FunFam" id="2.120.10.30:FF:000004">
    <property type="entry name" value="Tripartite motif containing 2"/>
    <property type="match status" value="1"/>
</dbReference>
<dbReference type="SUPFAM" id="SSF81296">
    <property type="entry name" value="E set domains"/>
    <property type="match status" value="1"/>
</dbReference>
<keyword evidence="7" id="KW-0833">Ubl conjugation pathway</keyword>
<dbReference type="SMART" id="SM00557">
    <property type="entry name" value="IG_FLMN"/>
    <property type="match status" value="1"/>
</dbReference>
<evidence type="ECO:0000256" key="2">
    <source>
        <dbReference type="ARBA" id="ARBA00022553"/>
    </source>
</evidence>